<dbReference type="Proteomes" id="UP000002257">
    <property type="component" value="Chromosome"/>
</dbReference>
<dbReference type="InterPro" id="IPR018833">
    <property type="entry name" value="Rv2993c-like_N"/>
</dbReference>
<dbReference type="Pfam" id="PF01557">
    <property type="entry name" value="FAA_hydrolase"/>
    <property type="match status" value="1"/>
</dbReference>
<feature type="domain" description="Rv2993c-like N-terminal" evidence="3">
    <location>
        <begin position="4"/>
        <end position="51"/>
    </location>
</feature>
<evidence type="ECO:0000256" key="1">
    <source>
        <dbReference type="ARBA" id="ARBA00022723"/>
    </source>
</evidence>
<keyword evidence="4" id="KW-0378">Hydrolase</keyword>
<protein>
    <submittedName>
        <fullName evidence="4">Fumarylacetoacetate (FAA) hydrolase</fullName>
    </submittedName>
</protein>
<dbReference type="PANTHER" id="PTHR11820">
    <property type="entry name" value="ACYLPYRUVASE"/>
    <property type="match status" value="1"/>
</dbReference>
<proteinExistence type="predicted"/>
<dbReference type="Gene3D" id="3.90.850.10">
    <property type="entry name" value="Fumarylacetoacetase-like, C-terminal domain"/>
    <property type="match status" value="1"/>
</dbReference>
<dbReference type="STRING" id="395965.Msil_3159"/>
<keyword evidence="5" id="KW-1185">Reference proteome</keyword>
<dbReference type="Pfam" id="PF10370">
    <property type="entry name" value="Rv2993c-like_N"/>
    <property type="match status" value="1"/>
</dbReference>
<sequence>MTLWARIDYGGQARIGVVEGDAIFLHEGDLFDSGAATGEIVPVAEAHWLTPTSPTKMVALWNNFHAAAEKNGWAIPAEPLYFIKTPNSFNAHGQQIRAPGAYDGRVFYEGELGVVIGKTCTAVPVESAGEYIFGYTCVNDVTALELLQRDPSFPQWTRAKNFDTFGVFGPVVATGLDPMALRVRTLVNGRERQNYGLDDAIFAPAELVSRISHDMTLEAGDIIACGTSLGVLPMKSGTTIEVAIDGVGVLRNQYV</sequence>
<gene>
    <name evidence="4" type="ordered locus">Msil_3159</name>
</gene>
<organism evidence="4 5">
    <name type="scientific">Methylocella silvestris (strain DSM 15510 / CIP 108128 / LMG 27833 / NCIMB 13906 / BL2)</name>
    <dbReference type="NCBI Taxonomy" id="395965"/>
    <lineage>
        <taxon>Bacteria</taxon>
        <taxon>Pseudomonadati</taxon>
        <taxon>Pseudomonadota</taxon>
        <taxon>Alphaproteobacteria</taxon>
        <taxon>Hyphomicrobiales</taxon>
        <taxon>Beijerinckiaceae</taxon>
        <taxon>Methylocella</taxon>
    </lineage>
</organism>
<dbReference type="GO" id="GO:0018773">
    <property type="term" value="F:acetylpyruvate hydrolase activity"/>
    <property type="evidence" value="ECO:0007669"/>
    <property type="project" value="TreeGrafter"/>
</dbReference>
<feature type="domain" description="Fumarylacetoacetase-like C-terminal" evidence="2">
    <location>
        <begin position="59"/>
        <end position="253"/>
    </location>
</feature>
<evidence type="ECO:0000259" key="3">
    <source>
        <dbReference type="Pfam" id="PF10370"/>
    </source>
</evidence>
<dbReference type="OrthoDB" id="5197601at2"/>
<evidence type="ECO:0000313" key="4">
    <source>
        <dbReference type="EMBL" id="ACK52067.1"/>
    </source>
</evidence>
<accession>B8EMD9</accession>
<name>B8EMD9_METSB</name>
<evidence type="ECO:0000259" key="2">
    <source>
        <dbReference type="Pfam" id="PF01557"/>
    </source>
</evidence>
<dbReference type="RefSeq" id="WP_012592136.1">
    <property type="nucleotide sequence ID" value="NC_011666.1"/>
</dbReference>
<dbReference type="PANTHER" id="PTHR11820:SF7">
    <property type="entry name" value="ACYLPYRUVASE FAHD1, MITOCHONDRIAL"/>
    <property type="match status" value="1"/>
</dbReference>
<dbReference type="KEGG" id="msl:Msil_3159"/>
<dbReference type="SUPFAM" id="SSF56529">
    <property type="entry name" value="FAH"/>
    <property type="match status" value="1"/>
</dbReference>
<keyword evidence="1" id="KW-0479">Metal-binding</keyword>
<dbReference type="InterPro" id="IPR036663">
    <property type="entry name" value="Fumarylacetoacetase_C_sf"/>
</dbReference>
<dbReference type="eggNOG" id="COG0179">
    <property type="taxonomic scope" value="Bacteria"/>
</dbReference>
<dbReference type="EMBL" id="CP001280">
    <property type="protein sequence ID" value="ACK52067.1"/>
    <property type="molecule type" value="Genomic_DNA"/>
</dbReference>
<dbReference type="InterPro" id="IPR011234">
    <property type="entry name" value="Fumarylacetoacetase-like_C"/>
</dbReference>
<dbReference type="HOGENOM" id="CLU_028458_4_2_5"/>
<evidence type="ECO:0000313" key="5">
    <source>
        <dbReference type="Proteomes" id="UP000002257"/>
    </source>
</evidence>
<reference evidence="4 5" key="1">
    <citation type="journal article" date="2010" name="J. Bacteriol.">
        <title>Complete genome sequence of the aerobic facultative methanotroph Methylocella silvestris BL2.</title>
        <authorList>
            <person name="Chen Y."/>
            <person name="Crombie A."/>
            <person name="Rahman M.T."/>
            <person name="Dedysh S.N."/>
            <person name="Liesack W."/>
            <person name="Stott M.B."/>
            <person name="Alam M."/>
            <person name="Theisen A.R."/>
            <person name="Murrell J.C."/>
            <person name="Dunfield P.F."/>
        </authorList>
    </citation>
    <scope>NUCLEOTIDE SEQUENCE [LARGE SCALE GENOMIC DNA]</scope>
    <source>
        <strain evidence="5">DSM 15510 / CIP 108128 / LMG 27833 / NCIMB 13906 / BL2</strain>
    </source>
</reference>
<dbReference type="GO" id="GO:0046872">
    <property type="term" value="F:metal ion binding"/>
    <property type="evidence" value="ECO:0007669"/>
    <property type="project" value="UniProtKB-KW"/>
</dbReference>
<dbReference type="AlphaFoldDB" id="B8EMD9"/>